<dbReference type="SMART" id="SM00330">
    <property type="entry name" value="PIPKc"/>
    <property type="match status" value="1"/>
</dbReference>
<evidence type="ECO:0000313" key="3">
    <source>
        <dbReference type="EMBL" id="UYV66128.1"/>
    </source>
</evidence>
<dbReference type="EMBL" id="CP092866">
    <property type="protein sequence ID" value="UYV66128.1"/>
    <property type="molecule type" value="Genomic_DNA"/>
</dbReference>
<dbReference type="PROSITE" id="PS51455">
    <property type="entry name" value="PIPK"/>
    <property type="match status" value="1"/>
</dbReference>
<feature type="domain" description="PIPK" evidence="2">
    <location>
        <begin position="1"/>
        <end position="186"/>
    </location>
</feature>
<evidence type="ECO:0000256" key="1">
    <source>
        <dbReference type="PROSITE-ProRule" id="PRU00781"/>
    </source>
</evidence>
<evidence type="ECO:0000313" key="4">
    <source>
        <dbReference type="Proteomes" id="UP001235939"/>
    </source>
</evidence>
<dbReference type="PANTHER" id="PTHR23086">
    <property type="entry name" value="PHOSPHATIDYLINOSITOL-4-PHOSPHATE 5-KINASE"/>
    <property type="match status" value="1"/>
</dbReference>
<accession>A0ABY6KC44</accession>
<keyword evidence="1" id="KW-0067">ATP-binding</keyword>
<keyword evidence="1" id="KW-0418">Kinase</keyword>
<name>A0ABY6KC44_9ARAC</name>
<organism evidence="3 4">
    <name type="scientific">Cordylochernes scorpioides</name>
    <dbReference type="NCBI Taxonomy" id="51811"/>
    <lineage>
        <taxon>Eukaryota</taxon>
        <taxon>Metazoa</taxon>
        <taxon>Ecdysozoa</taxon>
        <taxon>Arthropoda</taxon>
        <taxon>Chelicerata</taxon>
        <taxon>Arachnida</taxon>
        <taxon>Pseudoscorpiones</taxon>
        <taxon>Cheliferoidea</taxon>
        <taxon>Chernetidae</taxon>
        <taxon>Cordylochernes</taxon>
    </lineage>
</organism>
<dbReference type="PANTHER" id="PTHR23086:SF8">
    <property type="entry name" value="PHOSPHATIDYLINOSITOL 5-PHOSPHATE 4-KINASE, ISOFORM A"/>
    <property type="match status" value="1"/>
</dbReference>
<reference evidence="3 4" key="1">
    <citation type="submission" date="2022-01" db="EMBL/GenBank/DDBJ databases">
        <title>A chromosomal length assembly of Cordylochernes scorpioides.</title>
        <authorList>
            <person name="Zeh D."/>
            <person name="Zeh J."/>
        </authorList>
    </citation>
    <scope>NUCLEOTIDE SEQUENCE [LARGE SCALE GENOMIC DNA]</scope>
    <source>
        <strain evidence="3">IN4F17</strain>
        <tissue evidence="3">Whole Body</tissue>
    </source>
</reference>
<dbReference type="Pfam" id="PF01504">
    <property type="entry name" value="PIP5K"/>
    <property type="match status" value="1"/>
</dbReference>
<protein>
    <recommendedName>
        <fullName evidence="2">PIPK domain-containing protein</fullName>
    </recommendedName>
</protein>
<dbReference type="InterPro" id="IPR023610">
    <property type="entry name" value="PInositol-4/5-P-5/4-kinase"/>
</dbReference>
<dbReference type="Gene3D" id="3.30.810.10">
    <property type="entry name" value="2-Layer Sandwich"/>
    <property type="match status" value="1"/>
</dbReference>
<dbReference type="InterPro" id="IPR027484">
    <property type="entry name" value="PInositol-4-P-5-kinase_N"/>
</dbReference>
<keyword evidence="1" id="KW-0547">Nucleotide-binding</keyword>
<dbReference type="InterPro" id="IPR027483">
    <property type="entry name" value="PInositol-4-P-4/5-kinase_C_sf"/>
</dbReference>
<keyword evidence="4" id="KW-1185">Reference proteome</keyword>
<sequence length="186" mass="21409">MVCVAQNSLTKSQPLVLKPSGRAGPAKFYESYDHLFVIKTLVSEEVEQMHSLLKQYHPYVVERHGKTLLPQYLGLYRLTVDGTENYFVVMRNIFSSTLRLHRKYDLKVNNLLRRQHYNGEDVVLVQGSTVDREASDKEKEKDCPTLKDNDFVRDGTKMYIGPDAKEKLLDTLESDLNVSKSLLLSR</sequence>
<dbReference type="SUPFAM" id="SSF56104">
    <property type="entry name" value="SAICAR synthase-like"/>
    <property type="match status" value="1"/>
</dbReference>
<dbReference type="Gene3D" id="3.30.800.10">
    <property type="entry name" value="Phosphatidylinositol Phosphate Kinase II Beta"/>
    <property type="match status" value="1"/>
</dbReference>
<keyword evidence="1" id="KW-0808">Transferase</keyword>
<gene>
    <name evidence="3" type="ORF">LAZ67_4000363</name>
</gene>
<dbReference type="InterPro" id="IPR002498">
    <property type="entry name" value="PInositol-4-P-4/5-kinase_core"/>
</dbReference>
<proteinExistence type="predicted"/>
<evidence type="ECO:0000259" key="2">
    <source>
        <dbReference type="PROSITE" id="PS51455"/>
    </source>
</evidence>
<dbReference type="Proteomes" id="UP001235939">
    <property type="component" value="Chromosome 04"/>
</dbReference>